<dbReference type="Proteomes" id="UP000515728">
    <property type="component" value="Chromosome"/>
</dbReference>
<proteinExistence type="predicted"/>
<evidence type="ECO:0000259" key="1">
    <source>
        <dbReference type="PROSITE" id="PS51502"/>
    </source>
</evidence>
<evidence type="ECO:0000313" key="2">
    <source>
        <dbReference type="EMBL" id="QNG53355.1"/>
    </source>
</evidence>
<dbReference type="KEGG" id="ppel:H6H00_05010"/>
<dbReference type="InterPro" id="IPR013097">
    <property type="entry name" value="Dabb"/>
</dbReference>
<feature type="domain" description="Stress-response A/B barrel" evidence="1">
    <location>
        <begin position="2"/>
        <end position="94"/>
    </location>
</feature>
<gene>
    <name evidence="2" type="ORF">H6H00_05010</name>
</gene>
<dbReference type="PROSITE" id="PS51502">
    <property type="entry name" value="S_R_A_B_BARREL"/>
    <property type="match status" value="1"/>
</dbReference>
<evidence type="ECO:0000313" key="3">
    <source>
        <dbReference type="Proteomes" id="UP000515728"/>
    </source>
</evidence>
<protein>
    <submittedName>
        <fullName evidence="2">Dabb family protein</fullName>
    </submittedName>
</protein>
<dbReference type="EMBL" id="CP060131">
    <property type="protein sequence ID" value="QNG53355.1"/>
    <property type="molecule type" value="Genomic_DNA"/>
</dbReference>
<sequence length="98" mass="11140">MIRNVVVGRLLPDVSAEQVETALQALRDLRVEGVELRMVSGVDLGLREGNASYAITVDLDDEDAYRVYDRDEEHNRIRRELFAPISASIERIQFRLPG</sequence>
<dbReference type="Gene3D" id="3.30.70.100">
    <property type="match status" value="1"/>
</dbReference>
<dbReference type="InterPro" id="IPR011008">
    <property type="entry name" value="Dimeric_a/b-barrel"/>
</dbReference>
<keyword evidence="3" id="KW-1185">Reference proteome</keyword>
<accession>A0A7G7MKP4</accession>
<organism evidence="2 3">
    <name type="scientific">Pseudonocardia petroleophila</name>
    <dbReference type="NCBI Taxonomy" id="37331"/>
    <lineage>
        <taxon>Bacteria</taxon>
        <taxon>Bacillati</taxon>
        <taxon>Actinomycetota</taxon>
        <taxon>Actinomycetes</taxon>
        <taxon>Pseudonocardiales</taxon>
        <taxon>Pseudonocardiaceae</taxon>
        <taxon>Pseudonocardia</taxon>
    </lineage>
</organism>
<dbReference type="SMART" id="SM00886">
    <property type="entry name" value="Dabb"/>
    <property type="match status" value="1"/>
</dbReference>
<dbReference type="SUPFAM" id="SSF54909">
    <property type="entry name" value="Dimeric alpha+beta barrel"/>
    <property type="match status" value="1"/>
</dbReference>
<dbReference type="AlphaFoldDB" id="A0A7G7MKP4"/>
<reference evidence="2 3" key="1">
    <citation type="submission" date="2020-08" db="EMBL/GenBank/DDBJ databases">
        <authorList>
            <person name="Mo P."/>
        </authorList>
    </citation>
    <scope>NUCLEOTIDE SEQUENCE [LARGE SCALE GENOMIC DNA]</scope>
    <source>
        <strain evidence="2 3">CGMCC 4.1532</strain>
    </source>
</reference>
<dbReference type="RefSeq" id="WP_185720183.1">
    <property type="nucleotide sequence ID" value="NZ_BAAAWI010000001.1"/>
</dbReference>
<name>A0A7G7MKP4_9PSEU</name>